<gene>
    <name evidence="1" type="ORF">SK128_026564</name>
</gene>
<accession>A0AAN8ZZF5</accession>
<dbReference type="AlphaFoldDB" id="A0AAN8ZZF5"/>
<evidence type="ECO:0000313" key="1">
    <source>
        <dbReference type="EMBL" id="KAK7053132.1"/>
    </source>
</evidence>
<feature type="non-terminal residue" evidence="1">
    <location>
        <position position="54"/>
    </location>
</feature>
<protein>
    <submittedName>
        <fullName evidence="1">Uncharacterized protein</fullName>
    </submittedName>
</protein>
<dbReference type="Proteomes" id="UP001381693">
    <property type="component" value="Unassembled WGS sequence"/>
</dbReference>
<name>A0AAN8ZZF5_HALRR</name>
<proteinExistence type="predicted"/>
<evidence type="ECO:0000313" key="2">
    <source>
        <dbReference type="Proteomes" id="UP001381693"/>
    </source>
</evidence>
<sequence length="54" mass="6045">MLMALLPFSPASSRQITLENKVNMKTYTKLHLQDISRIISVPGAQQLDVFALSQ</sequence>
<organism evidence="1 2">
    <name type="scientific">Halocaridina rubra</name>
    <name type="common">Hawaiian red shrimp</name>
    <dbReference type="NCBI Taxonomy" id="373956"/>
    <lineage>
        <taxon>Eukaryota</taxon>
        <taxon>Metazoa</taxon>
        <taxon>Ecdysozoa</taxon>
        <taxon>Arthropoda</taxon>
        <taxon>Crustacea</taxon>
        <taxon>Multicrustacea</taxon>
        <taxon>Malacostraca</taxon>
        <taxon>Eumalacostraca</taxon>
        <taxon>Eucarida</taxon>
        <taxon>Decapoda</taxon>
        <taxon>Pleocyemata</taxon>
        <taxon>Caridea</taxon>
        <taxon>Atyoidea</taxon>
        <taxon>Atyidae</taxon>
        <taxon>Halocaridina</taxon>
    </lineage>
</organism>
<comment type="caution">
    <text evidence="1">The sequence shown here is derived from an EMBL/GenBank/DDBJ whole genome shotgun (WGS) entry which is preliminary data.</text>
</comment>
<dbReference type="EMBL" id="JAXCGZ010021347">
    <property type="protein sequence ID" value="KAK7053132.1"/>
    <property type="molecule type" value="Genomic_DNA"/>
</dbReference>
<reference evidence="1 2" key="1">
    <citation type="submission" date="2023-11" db="EMBL/GenBank/DDBJ databases">
        <title>Halocaridina rubra genome assembly.</title>
        <authorList>
            <person name="Smith C."/>
        </authorList>
    </citation>
    <scope>NUCLEOTIDE SEQUENCE [LARGE SCALE GENOMIC DNA]</scope>
    <source>
        <strain evidence="1">EP-1</strain>
        <tissue evidence="1">Whole</tissue>
    </source>
</reference>
<keyword evidence="2" id="KW-1185">Reference proteome</keyword>